<name>A0A0M9GAL1_LEPPY</name>
<dbReference type="GeneID" id="26900841"/>
<dbReference type="EMBL" id="LGTL01000001">
    <property type="protein sequence ID" value="KPA86340.1"/>
    <property type="molecule type" value="Genomic_DNA"/>
</dbReference>
<proteinExistence type="predicted"/>
<dbReference type="VEuPathDB" id="TriTrypDB:LpyrH10_01_5440"/>
<evidence type="ECO:0000313" key="1">
    <source>
        <dbReference type="EMBL" id="KPA86340.1"/>
    </source>
</evidence>
<sequence length="628" mass="66811">MTEGTGHRKVWIAAAVSTTLLVLLLRQRRQKRKAARQNAANATRAALTAAAQRSLLPVFVRPESLPTGWGVAPPVFYPPHSAVIPLVLPSEMAEVERSSHLVRKANVATTGVEKGGEGASAFILCSHTGVVTVKSTDVDSDEASSKTSADTEARRQQQLTDLLAHHPVLKGQFSVLSTQWTSIATVFSEPEKKDTAAPATPPAAKTGDAADAVSPVFTHLLEGSENCVLLGGVNGPYFVVAVLSGFEGTFSGAAASGNADLSTVSPKAVAAATPDGGKIPTSAAAVSTDVVMDLAGVTRGIVQATLTVPLASADKGVSSSASSPFDARLPGGAAFAVHRGYYRVLCVREGRELELCVPTEVSVRSMLGNQSLTTTAETSVDAAAAQDVLLTLIVEPNPFSTQEAVEVRVTEEVFAALLEAPDAAAATLWRGSGATANAHPAAAAAFQAVTARPLAASTHVRANMVTMVYAQPQLGVLFSVSPRSSVVYEPWMTDLPTILYYPLGEDVMNDGEDHQAPPLMSIEYVLELPDTWEVQKKDSEELRHNVLFHFTNWEAAAVSSSMTELSGMRCVMFHEARDGRRCRSYILPRDSTVLIVRWETSVETWEKYLPLFQQTLDTLHIDSAAITK</sequence>
<dbReference type="OrthoDB" id="273232at2759"/>
<reference evidence="1 2" key="1">
    <citation type="submission" date="2015-07" db="EMBL/GenBank/DDBJ databases">
        <title>High-quality genome of monoxenous trypanosomatid Leptomonas pyrrhocoris.</title>
        <authorList>
            <person name="Flegontov P."/>
            <person name="Butenko A."/>
            <person name="Firsov S."/>
            <person name="Vlcek C."/>
            <person name="Logacheva M.D."/>
            <person name="Field M."/>
            <person name="Filatov D."/>
            <person name="Flegontova O."/>
            <person name="Gerasimov E."/>
            <person name="Jackson A.P."/>
            <person name="Kelly S."/>
            <person name="Opperdoes F."/>
            <person name="O'Reilly A."/>
            <person name="Votypka J."/>
            <person name="Yurchenko V."/>
            <person name="Lukes J."/>
        </authorList>
    </citation>
    <scope>NUCLEOTIDE SEQUENCE [LARGE SCALE GENOMIC DNA]</scope>
    <source>
        <strain evidence="1">H10</strain>
    </source>
</reference>
<protein>
    <recommendedName>
        <fullName evidence="3">Present in the outer mitochondrial membrane proteome 7</fullName>
    </recommendedName>
</protein>
<comment type="caution">
    <text evidence="1">The sequence shown here is derived from an EMBL/GenBank/DDBJ whole genome shotgun (WGS) entry which is preliminary data.</text>
</comment>
<dbReference type="OMA" id="MTIEYVV"/>
<dbReference type="AlphaFoldDB" id="A0A0M9GAL1"/>
<accession>A0A0M9GAL1</accession>
<keyword evidence="2" id="KW-1185">Reference proteome</keyword>
<dbReference type="RefSeq" id="XP_015664779.1">
    <property type="nucleotide sequence ID" value="XM_015796771.1"/>
</dbReference>
<evidence type="ECO:0000313" key="2">
    <source>
        <dbReference type="Proteomes" id="UP000037923"/>
    </source>
</evidence>
<evidence type="ECO:0008006" key="3">
    <source>
        <dbReference type="Google" id="ProtNLM"/>
    </source>
</evidence>
<gene>
    <name evidence="1" type="ORF">ABB37_00544</name>
</gene>
<organism evidence="1 2">
    <name type="scientific">Leptomonas pyrrhocoris</name>
    <name type="common">Firebug parasite</name>
    <dbReference type="NCBI Taxonomy" id="157538"/>
    <lineage>
        <taxon>Eukaryota</taxon>
        <taxon>Discoba</taxon>
        <taxon>Euglenozoa</taxon>
        <taxon>Kinetoplastea</taxon>
        <taxon>Metakinetoplastina</taxon>
        <taxon>Trypanosomatida</taxon>
        <taxon>Trypanosomatidae</taxon>
        <taxon>Leishmaniinae</taxon>
        <taxon>Leptomonas</taxon>
    </lineage>
</organism>
<dbReference type="Proteomes" id="UP000037923">
    <property type="component" value="Unassembled WGS sequence"/>
</dbReference>